<dbReference type="InterPro" id="IPR011004">
    <property type="entry name" value="Trimer_LpxA-like_sf"/>
</dbReference>
<name>A0A379F2C8_9BACT</name>
<protein>
    <submittedName>
        <fullName evidence="7">Acyl-[acyl-carrier-protein]--UDP-N-acetylglucosamine O-acyltransferase</fullName>
        <ecNumber evidence="7">2.3.1.129</ecNumber>
    </submittedName>
</protein>
<dbReference type="PANTHER" id="PTHR43480:SF1">
    <property type="entry name" value="ACYL-[ACYL-CARRIER-PROTEIN]--UDP-N-ACETYLGLUCOSAMINE O-ACYLTRANSFERASE, MITOCHONDRIAL-RELATED"/>
    <property type="match status" value="1"/>
</dbReference>
<dbReference type="Gene3D" id="2.160.10.10">
    <property type="entry name" value="Hexapeptide repeat proteins"/>
    <property type="match status" value="1"/>
</dbReference>
<keyword evidence="1" id="KW-0444">Lipid biosynthesis</keyword>
<evidence type="ECO:0000313" key="7">
    <source>
        <dbReference type="EMBL" id="SUC12775.1"/>
    </source>
</evidence>
<dbReference type="RefSeq" id="WP_115083475.1">
    <property type="nucleotide sequence ID" value="NZ_UGTP01000001.1"/>
</dbReference>
<reference evidence="7 8" key="1">
    <citation type="submission" date="2018-06" db="EMBL/GenBank/DDBJ databases">
        <authorList>
            <consortium name="Pathogen Informatics"/>
            <person name="Doyle S."/>
        </authorList>
    </citation>
    <scope>NUCLEOTIDE SEQUENCE [LARGE SCALE GENOMIC DNA]</scope>
    <source>
        <strain evidence="7 8">NCTC13043</strain>
    </source>
</reference>
<proteinExistence type="predicted"/>
<evidence type="ECO:0000256" key="1">
    <source>
        <dbReference type="ARBA" id="ARBA00022516"/>
    </source>
</evidence>
<gene>
    <name evidence="7" type="primary">lpxA_2</name>
    <name evidence="7" type="ORF">NCTC13043_01388</name>
</gene>
<feature type="domain" description="UDP N-acetylglucosamine O-acyltransferase C-terminal" evidence="6">
    <location>
        <begin position="176"/>
        <end position="257"/>
    </location>
</feature>
<dbReference type="Gene3D" id="1.20.1180.10">
    <property type="entry name" value="Udp N-acetylglucosamine O-acyltransferase, C-terminal domain"/>
    <property type="match status" value="1"/>
</dbReference>
<dbReference type="SUPFAM" id="SSF51161">
    <property type="entry name" value="Trimeric LpxA-like enzymes"/>
    <property type="match status" value="1"/>
</dbReference>
<dbReference type="PANTHER" id="PTHR43480">
    <property type="entry name" value="ACYL-[ACYL-CARRIER-PROTEIN]--UDP-N-ACETYLGLUCOSAMINE O-ACYLTRANSFERASE"/>
    <property type="match status" value="1"/>
</dbReference>
<dbReference type="EMBL" id="UGTP01000001">
    <property type="protein sequence ID" value="SUC12775.1"/>
    <property type="molecule type" value="Genomic_DNA"/>
</dbReference>
<dbReference type="GO" id="GO:0016020">
    <property type="term" value="C:membrane"/>
    <property type="evidence" value="ECO:0007669"/>
    <property type="project" value="GOC"/>
</dbReference>
<evidence type="ECO:0000259" key="6">
    <source>
        <dbReference type="Pfam" id="PF13720"/>
    </source>
</evidence>
<accession>A0A379F2C8</accession>
<dbReference type="Pfam" id="PF13720">
    <property type="entry name" value="Acetyltransf_11"/>
    <property type="match status" value="1"/>
</dbReference>
<dbReference type="OrthoDB" id="9807278at2"/>
<dbReference type="Pfam" id="PF00132">
    <property type="entry name" value="Hexapep"/>
    <property type="match status" value="1"/>
</dbReference>
<evidence type="ECO:0000256" key="3">
    <source>
        <dbReference type="ARBA" id="ARBA00022679"/>
    </source>
</evidence>
<evidence type="ECO:0000256" key="5">
    <source>
        <dbReference type="ARBA" id="ARBA00023315"/>
    </source>
</evidence>
<dbReference type="InterPro" id="IPR037157">
    <property type="entry name" value="Acetyltransf_C_sf"/>
</dbReference>
<dbReference type="PIRSF" id="PIRSF000456">
    <property type="entry name" value="UDP-GlcNAc_acltr"/>
    <property type="match status" value="1"/>
</dbReference>
<dbReference type="Proteomes" id="UP000254235">
    <property type="component" value="Unassembled WGS sequence"/>
</dbReference>
<dbReference type="GeneID" id="78571075"/>
<keyword evidence="2" id="KW-0441">Lipid A biosynthesis</keyword>
<evidence type="ECO:0000313" key="8">
    <source>
        <dbReference type="Proteomes" id="UP000254235"/>
    </source>
</evidence>
<dbReference type="AlphaFoldDB" id="A0A379F2C8"/>
<organism evidence="7 8">
    <name type="scientific">Prevotella pallens</name>
    <dbReference type="NCBI Taxonomy" id="60133"/>
    <lineage>
        <taxon>Bacteria</taxon>
        <taxon>Pseudomonadati</taxon>
        <taxon>Bacteroidota</taxon>
        <taxon>Bacteroidia</taxon>
        <taxon>Bacteroidales</taxon>
        <taxon>Prevotellaceae</taxon>
        <taxon>Prevotella</taxon>
    </lineage>
</organism>
<dbReference type="GO" id="GO:0009245">
    <property type="term" value="P:lipid A biosynthetic process"/>
    <property type="evidence" value="ECO:0007669"/>
    <property type="project" value="UniProtKB-KW"/>
</dbReference>
<keyword evidence="5 7" id="KW-0012">Acyltransferase</keyword>
<evidence type="ECO:0000256" key="2">
    <source>
        <dbReference type="ARBA" id="ARBA00022556"/>
    </source>
</evidence>
<dbReference type="GO" id="GO:0008780">
    <property type="term" value="F:acyl-[acyl-carrier-protein]-UDP-N-acetylglucosamine O-acyltransferase activity"/>
    <property type="evidence" value="ECO:0007669"/>
    <property type="project" value="UniProtKB-EC"/>
</dbReference>
<evidence type="ECO:0000256" key="4">
    <source>
        <dbReference type="ARBA" id="ARBA00023098"/>
    </source>
</evidence>
<dbReference type="NCBIfam" id="NF003657">
    <property type="entry name" value="PRK05289.1"/>
    <property type="match status" value="1"/>
</dbReference>
<dbReference type="InterPro" id="IPR010137">
    <property type="entry name" value="Lipid_A_LpxA"/>
</dbReference>
<dbReference type="EC" id="2.3.1.129" evidence="7"/>
<dbReference type="InterPro" id="IPR029098">
    <property type="entry name" value="Acetyltransf_C"/>
</dbReference>
<sequence length="260" mass="28193">MSSEISPKADVSPKAKIGDGCKIFPFVYIEDDVVIGDNCVIFPFVSILNGSRIGARNKIHQCTVISALPQDFNFVGEKSECIIGDNNIIRENVVINRATHRGCSTVIGSDNFLMEGVHISHDTKAGNHCIFSYGAKIAGDCEIADHAIFSSSVIQKANTRVGTAAYITAGTTFARDIPPYIVAGGNPIAYDSVNTSICRELGISEKVIKHIANAYRLVFHGQTSVFDACLQVNDQVPDSPEIRNIVEFIQKTEQGIICKL</sequence>
<keyword evidence="4" id="KW-0443">Lipid metabolism</keyword>
<dbReference type="InterPro" id="IPR001451">
    <property type="entry name" value="Hexapep"/>
</dbReference>
<keyword evidence="3 7" id="KW-0808">Transferase</keyword>